<keyword evidence="3" id="KW-1185">Reference proteome</keyword>
<dbReference type="Pfam" id="PF01381">
    <property type="entry name" value="HTH_3"/>
    <property type="match status" value="1"/>
</dbReference>
<dbReference type="SMART" id="SM00530">
    <property type="entry name" value="HTH_XRE"/>
    <property type="match status" value="1"/>
</dbReference>
<dbReference type="Gene3D" id="1.10.260.40">
    <property type="entry name" value="lambda repressor-like DNA-binding domains"/>
    <property type="match status" value="1"/>
</dbReference>
<dbReference type="EMBL" id="JACRTD010000008">
    <property type="protein sequence ID" value="MBC8586081.1"/>
    <property type="molecule type" value="Genomic_DNA"/>
</dbReference>
<evidence type="ECO:0000259" key="1">
    <source>
        <dbReference type="PROSITE" id="PS50943"/>
    </source>
</evidence>
<dbReference type="AlphaFoldDB" id="A0A926II81"/>
<dbReference type="PROSITE" id="PS50943">
    <property type="entry name" value="HTH_CROC1"/>
    <property type="match status" value="1"/>
</dbReference>
<accession>A0A926II81</accession>
<sequence length="68" mass="7671">MGCQTLEVMMGVLKEERIKQGLRQKNLAKMVGCSQQLISKAEQGIPISVIYAKKIAEVLGMDWKDIYE</sequence>
<dbReference type="InterPro" id="IPR010982">
    <property type="entry name" value="Lambda_DNA-bd_dom_sf"/>
</dbReference>
<dbReference type="Proteomes" id="UP000623678">
    <property type="component" value="Unassembled WGS sequence"/>
</dbReference>
<dbReference type="InterPro" id="IPR001387">
    <property type="entry name" value="Cro/C1-type_HTH"/>
</dbReference>
<dbReference type="GO" id="GO:0003677">
    <property type="term" value="F:DNA binding"/>
    <property type="evidence" value="ECO:0007669"/>
    <property type="project" value="InterPro"/>
</dbReference>
<organism evidence="2 3">
    <name type="scientific">Youxingia wuxianensis</name>
    <dbReference type="NCBI Taxonomy" id="2763678"/>
    <lineage>
        <taxon>Bacteria</taxon>
        <taxon>Bacillati</taxon>
        <taxon>Bacillota</taxon>
        <taxon>Clostridia</taxon>
        <taxon>Eubacteriales</taxon>
        <taxon>Oscillospiraceae</taxon>
        <taxon>Youxingia</taxon>
    </lineage>
</organism>
<gene>
    <name evidence="2" type="ORF">H8705_10855</name>
</gene>
<proteinExistence type="predicted"/>
<comment type="caution">
    <text evidence="2">The sequence shown here is derived from an EMBL/GenBank/DDBJ whole genome shotgun (WGS) entry which is preliminary data.</text>
</comment>
<feature type="domain" description="HTH cro/C1-type" evidence="1">
    <location>
        <begin position="13"/>
        <end position="66"/>
    </location>
</feature>
<name>A0A926II81_9FIRM</name>
<reference evidence="2" key="1">
    <citation type="submission" date="2020-08" db="EMBL/GenBank/DDBJ databases">
        <title>Genome public.</title>
        <authorList>
            <person name="Liu C."/>
            <person name="Sun Q."/>
        </authorList>
    </citation>
    <scope>NUCLEOTIDE SEQUENCE</scope>
    <source>
        <strain evidence="2">NSJ-64</strain>
    </source>
</reference>
<evidence type="ECO:0000313" key="3">
    <source>
        <dbReference type="Proteomes" id="UP000623678"/>
    </source>
</evidence>
<dbReference type="CDD" id="cd00093">
    <property type="entry name" value="HTH_XRE"/>
    <property type="match status" value="1"/>
</dbReference>
<evidence type="ECO:0000313" key="2">
    <source>
        <dbReference type="EMBL" id="MBC8586081.1"/>
    </source>
</evidence>
<dbReference type="SUPFAM" id="SSF47413">
    <property type="entry name" value="lambda repressor-like DNA-binding domains"/>
    <property type="match status" value="1"/>
</dbReference>
<protein>
    <submittedName>
        <fullName evidence="2">Helix-turn-helix transcriptional regulator</fullName>
    </submittedName>
</protein>